<evidence type="ECO:0000256" key="4">
    <source>
        <dbReference type="ARBA" id="ARBA00022691"/>
    </source>
</evidence>
<dbReference type="InterPro" id="IPR001091">
    <property type="entry name" value="RM_Methyltransferase"/>
</dbReference>
<evidence type="ECO:0000313" key="12">
    <source>
        <dbReference type="Proteomes" id="UP001144280"/>
    </source>
</evidence>
<feature type="region of interest" description="Disordered" evidence="9">
    <location>
        <begin position="257"/>
        <end position="276"/>
    </location>
</feature>
<evidence type="ECO:0000313" key="11">
    <source>
        <dbReference type="EMBL" id="GLI00645.1"/>
    </source>
</evidence>
<evidence type="ECO:0000256" key="1">
    <source>
        <dbReference type="ARBA" id="ARBA00010203"/>
    </source>
</evidence>
<proteinExistence type="inferred from homology"/>
<reference evidence="11" key="1">
    <citation type="submission" date="2022-12" db="EMBL/GenBank/DDBJ databases">
        <title>New Phytohabitans aurantiacus sp. RD004123 nov., an actinomycete isolated from soil.</title>
        <authorList>
            <person name="Triningsih D.W."/>
            <person name="Harunari E."/>
            <person name="Igarashi Y."/>
        </authorList>
    </citation>
    <scope>NUCLEOTIDE SEQUENCE</scope>
    <source>
        <strain evidence="11">RD004123</strain>
    </source>
</reference>
<evidence type="ECO:0000256" key="9">
    <source>
        <dbReference type="SAM" id="MobiDB-lite"/>
    </source>
</evidence>
<dbReference type="InterPro" id="IPR017985">
    <property type="entry name" value="MeTrfase_CN4_CS"/>
</dbReference>
<keyword evidence="12" id="KW-1185">Reference proteome</keyword>
<dbReference type="EC" id="2.1.1.-" evidence="8"/>
<keyword evidence="4" id="KW-0949">S-adenosyl-L-methionine</keyword>
<evidence type="ECO:0000259" key="10">
    <source>
        <dbReference type="Pfam" id="PF01555"/>
    </source>
</evidence>
<protein>
    <recommendedName>
        <fullName evidence="8">Methyltransferase</fullName>
        <ecNumber evidence="8">2.1.1.-</ecNumber>
    </recommendedName>
</protein>
<evidence type="ECO:0000256" key="8">
    <source>
        <dbReference type="RuleBase" id="RU362026"/>
    </source>
</evidence>
<keyword evidence="3" id="KW-0808">Transferase</keyword>
<dbReference type="InterPro" id="IPR029063">
    <property type="entry name" value="SAM-dependent_MTases_sf"/>
</dbReference>
<dbReference type="PRINTS" id="PR00508">
    <property type="entry name" value="S21N4MTFRASE"/>
</dbReference>
<evidence type="ECO:0000256" key="5">
    <source>
        <dbReference type="ARBA" id="ARBA00022747"/>
    </source>
</evidence>
<evidence type="ECO:0000256" key="7">
    <source>
        <dbReference type="ARBA" id="ARBA00049120"/>
    </source>
</evidence>
<evidence type="ECO:0000256" key="2">
    <source>
        <dbReference type="ARBA" id="ARBA00022603"/>
    </source>
</evidence>
<dbReference type="PROSITE" id="PS00093">
    <property type="entry name" value="N4_MTASE"/>
    <property type="match status" value="1"/>
</dbReference>
<dbReference type="GO" id="GO:0032259">
    <property type="term" value="P:methylation"/>
    <property type="evidence" value="ECO:0007669"/>
    <property type="project" value="UniProtKB-KW"/>
</dbReference>
<dbReference type="Gene3D" id="3.40.50.150">
    <property type="entry name" value="Vaccinia Virus protein VP39"/>
    <property type="match status" value="1"/>
</dbReference>
<organism evidence="11 12">
    <name type="scientific">Phytohabitans aurantiacus</name>
    <dbReference type="NCBI Taxonomy" id="3016789"/>
    <lineage>
        <taxon>Bacteria</taxon>
        <taxon>Bacillati</taxon>
        <taxon>Actinomycetota</taxon>
        <taxon>Actinomycetes</taxon>
        <taxon>Micromonosporales</taxon>
        <taxon>Micromonosporaceae</taxon>
    </lineage>
</organism>
<gene>
    <name evidence="11" type="ORF">Pa4123_59210</name>
</gene>
<evidence type="ECO:0000256" key="6">
    <source>
        <dbReference type="ARBA" id="ARBA00023125"/>
    </source>
</evidence>
<evidence type="ECO:0000256" key="3">
    <source>
        <dbReference type="ARBA" id="ARBA00022679"/>
    </source>
</evidence>
<dbReference type="InterPro" id="IPR002941">
    <property type="entry name" value="DNA_methylase_N4/N6"/>
</dbReference>
<comment type="similarity">
    <text evidence="1">Belongs to the N(4)/N(6)-methyltransferase family. N(4) subfamily.</text>
</comment>
<feature type="domain" description="DNA methylase N-4/N-6" evidence="10">
    <location>
        <begin position="44"/>
        <end position="375"/>
    </location>
</feature>
<comment type="caution">
    <text evidence="11">The sequence shown here is derived from an EMBL/GenBank/DDBJ whole genome shotgun (WGS) entry which is preliminary data.</text>
</comment>
<dbReference type="EMBL" id="BSDI01000034">
    <property type="protein sequence ID" value="GLI00645.1"/>
    <property type="molecule type" value="Genomic_DNA"/>
</dbReference>
<dbReference type="RefSeq" id="WP_281901123.1">
    <property type="nucleotide sequence ID" value="NZ_BSDI01000034.1"/>
</dbReference>
<comment type="catalytic activity">
    <reaction evidence="7">
        <text>a 2'-deoxycytidine in DNA + S-adenosyl-L-methionine = an N(4)-methyl-2'-deoxycytidine in DNA + S-adenosyl-L-homocysteine + H(+)</text>
        <dbReference type="Rhea" id="RHEA:16857"/>
        <dbReference type="Rhea" id="RHEA-COMP:11369"/>
        <dbReference type="Rhea" id="RHEA-COMP:13674"/>
        <dbReference type="ChEBI" id="CHEBI:15378"/>
        <dbReference type="ChEBI" id="CHEBI:57856"/>
        <dbReference type="ChEBI" id="CHEBI:59789"/>
        <dbReference type="ChEBI" id="CHEBI:85452"/>
        <dbReference type="ChEBI" id="CHEBI:137933"/>
        <dbReference type="EC" id="2.1.1.113"/>
    </reaction>
</comment>
<keyword evidence="2 11" id="KW-0489">Methyltransferase</keyword>
<keyword evidence="6" id="KW-0238">DNA-binding</keyword>
<sequence>MTSNRHRAPESSTLDGYRYWQRGPVELYLGDAAEVLAAMPNGSVDALVTSPPFWGLRDYGTGLWDGGDPACPHLLGRTRRADGVTCPRCRARWVDPQYGLEASLDDYLDHLVAVFDQARRVLAPTGTCWVNLGDSYSAGTRLVYDTTGGIAGSRQLPAGRRPAPLPAKNLLGVPWRAAFALQASGWILRNAVVWAKSNPMPESVRDRLSATYELLFLFTKSPRYFFDLDPIRVPLARPDAADGTRIIGGVHKGLTGGVDATRRRRGSSRYGANKHTGELAAGAGSGNLRPVGHAHTAAHPAGRNPGDVWRIATRPYRGAHVAPFPLDLPLRAIAAGCPEGGLVMDPFCGAGTTGLAALQLGRRFAGIDISAAFLDETLTRLTPHLPDSGQVAG</sequence>
<dbReference type="GO" id="GO:0008168">
    <property type="term" value="F:methyltransferase activity"/>
    <property type="evidence" value="ECO:0007669"/>
    <property type="project" value="UniProtKB-KW"/>
</dbReference>
<dbReference type="Proteomes" id="UP001144280">
    <property type="component" value="Unassembled WGS sequence"/>
</dbReference>
<dbReference type="SUPFAM" id="SSF53335">
    <property type="entry name" value="S-adenosyl-L-methionine-dependent methyltransferases"/>
    <property type="match status" value="1"/>
</dbReference>
<accession>A0ABQ5R1R8</accession>
<keyword evidence="5" id="KW-0680">Restriction system</keyword>
<name>A0ABQ5R1R8_9ACTN</name>
<dbReference type="Pfam" id="PF01555">
    <property type="entry name" value="N6_N4_Mtase"/>
    <property type="match status" value="1"/>
</dbReference>